<keyword evidence="2" id="KW-1185">Reference proteome</keyword>
<organism evidence="1 2">
    <name type="scientific">Armillaria gallica</name>
    <name type="common">Bulbous honey fungus</name>
    <name type="synonym">Armillaria bulbosa</name>
    <dbReference type="NCBI Taxonomy" id="47427"/>
    <lineage>
        <taxon>Eukaryota</taxon>
        <taxon>Fungi</taxon>
        <taxon>Dikarya</taxon>
        <taxon>Basidiomycota</taxon>
        <taxon>Agaricomycotina</taxon>
        <taxon>Agaricomycetes</taxon>
        <taxon>Agaricomycetidae</taxon>
        <taxon>Agaricales</taxon>
        <taxon>Marasmiineae</taxon>
        <taxon>Physalacriaceae</taxon>
        <taxon>Armillaria</taxon>
    </lineage>
</organism>
<protein>
    <submittedName>
        <fullName evidence="1">Uncharacterized protein</fullName>
    </submittedName>
</protein>
<dbReference type="Proteomes" id="UP000217790">
    <property type="component" value="Unassembled WGS sequence"/>
</dbReference>
<sequence>MSHYTILCFLHETGPSPCSHYWMVWRRFQALQIFVTAKSINVSPFSGERMERRRGRGYYQTDDLLILSSQGRWCACSLRGGRPGLGSAFTGSVGSYLESIAVPTSSYKDTLTDLQSRCLLPMVAIMASLLCRPGAQGRFKALKTTS</sequence>
<name>A0A2H3CX52_ARMGA</name>
<gene>
    <name evidence="1" type="ORF">ARMGADRAFT_447475</name>
</gene>
<proteinExistence type="predicted"/>
<dbReference type="OrthoDB" id="10558007at2759"/>
<dbReference type="EMBL" id="KZ293677">
    <property type="protein sequence ID" value="PBK87611.1"/>
    <property type="molecule type" value="Genomic_DNA"/>
</dbReference>
<reference evidence="2" key="1">
    <citation type="journal article" date="2017" name="Nat. Ecol. Evol.">
        <title>Genome expansion and lineage-specific genetic innovations in the forest pathogenic fungi Armillaria.</title>
        <authorList>
            <person name="Sipos G."/>
            <person name="Prasanna A.N."/>
            <person name="Walter M.C."/>
            <person name="O'Connor E."/>
            <person name="Balint B."/>
            <person name="Krizsan K."/>
            <person name="Kiss B."/>
            <person name="Hess J."/>
            <person name="Varga T."/>
            <person name="Slot J."/>
            <person name="Riley R."/>
            <person name="Boka B."/>
            <person name="Rigling D."/>
            <person name="Barry K."/>
            <person name="Lee J."/>
            <person name="Mihaltcheva S."/>
            <person name="LaButti K."/>
            <person name="Lipzen A."/>
            <person name="Waldron R."/>
            <person name="Moloney N.M."/>
            <person name="Sperisen C."/>
            <person name="Kredics L."/>
            <person name="Vagvoelgyi C."/>
            <person name="Patrignani A."/>
            <person name="Fitzpatrick D."/>
            <person name="Nagy I."/>
            <person name="Doyle S."/>
            <person name="Anderson J.B."/>
            <person name="Grigoriev I.V."/>
            <person name="Gueldener U."/>
            <person name="Muensterkoetter M."/>
            <person name="Nagy L.G."/>
        </authorList>
    </citation>
    <scope>NUCLEOTIDE SEQUENCE [LARGE SCALE GENOMIC DNA]</scope>
    <source>
        <strain evidence="2">Ar21-2</strain>
    </source>
</reference>
<dbReference type="InParanoid" id="A0A2H3CX52"/>
<evidence type="ECO:0000313" key="1">
    <source>
        <dbReference type="EMBL" id="PBK87611.1"/>
    </source>
</evidence>
<dbReference type="AlphaFoldDB" id="A0A2H3CX52"/>
<evidence type="ECO:0000313" key="2">
    <source>
        <dbReference type="Proteomes" id="UP000217790"/>
    </source>
</evidence>
<accession>A0A2H3CX52</accession>